<gene>
    <name evidence="13" type="ORF">MCOR_24047</name>
</gene>
<dbReference type="GO" id="GO:0034702">
    <property type="term" value="C:monoatomic ion channel complex"/>
    <property type="evidence" value="ECO:0007669"/>
    <property type="project" value="UniProtKB-KW"/>
</dbReference>
<reference evidence="13 14" key="1">
    <citation type="submission" date="2020-06" db="EMBL/GenBank/DDBJ databases">
        <authorList>
            <person name="Li R."/>
            <person name="Bekaert M."/>
        </authorList>
    </citation>
    <scope>NUCLEOTIDE SEQUENCE [LARGE SCALE GENOMIC DNA]</scope>
    <source>
        <strain evidence="14">wild</strain>
    </source>
</reference>
<dbReference type="Gene3D" id="1.20.120.350">
    <property type="entry name" value="Voltage-gated potassium channels. Chain C"/>
    <property type="match status" value="1"/>
</dbReference>
<feature type="compositionally biased region" description="Basic and acidic residues" evidence="11">
    <location>
        <begin position="433"/>
        <end position="442"/>
    </location>
</feature>
<evidence type="ECO:0000256" key="2">
    <source>
        <dbReference type="ARBA" id="ARBA00022448"/>
    </source>
</evidence>
<dbReference type="AlphaFoldDB" id="A0A6J8C192"/>
<keyword evidence="10" id="KW-0175">Coiled coil</keyword>
<accession>A0A6J8C192</accession>
<name>A0A6J8C192_MYTCO</name>
<feature type="coiled-coil region" evidence="10">
    <location>
        <begin position="223"/>
        <end position="250"/>
    </location>
</feature>
<keyword evidence="2" id="KW-0813">Transport</keyword>
<evidence type="ECO:0000256" key="10">
    <source>
        <dbReference type="SAM" id="Coils"/>
    </source>
</evidence>
<evidence type="ECO:0000256" key="6">
    <source>
        <dbReference type="ARBA" id="ARBA00022989"/>
    </source>
</evidence>
<keyword evidence="6 12" id="KW-1133">Transmembrane helix</keyword>
<evidence type="ECO:0000256" key="3">
    <source>
        <dbReference type="ARBA" id="ARBA00022475"/>
    </source>
</evidence>
<evidence type="ECO:0000256" key="9">
    <source>
        <dbReference type="ARBA" id="ARBA00023303"/>
    </source>
</evidence>
<feature type="compositionally biased region" description="Polar residues" evidence="11">
    <location>
        <begin position="443"/>
        <end position="452"/>
    </location>
</feature>
<proteinExistence type="predicted"/>
<dbReference type="Proteomes" id="UP000507470">
    <property type="component" value="Unassembled WGS sequence"/>
</dbReference>
<dbReference type="InterPro" id="IPR027359">
    <property type="entry name" value="Volt_channel_dom_sf"/>
</dbReference>
<dbReference type="GO" id="GO:0005886">
    <property type="term" value="C:plasma membrane"/>
    <property type="evidence" value="ECO:0007669"/>
    <property type="project" value="UniProtKB-SubCell"/>
</dbReference>
<organism evidence="13 14">
    <name type="scientific">Mytilus coruscus</name>
    <name type="common">Sea mussel</name>
    <dbReference type="NCBI Taxonomy" id="42192"/>
    <lineage>
        <taxon>Eukaryota</taxon>
        <taxon>Metazoa</taxon>
        <taxon>Spiralia</taxon>
        <taxon>Lophotrochozoa</taxon>
        <taxon>Mollusca</taxon>
        <taxon>Bivalvia</taxon>
        <taxon>Autobranchia</taxon>
        <taxon>Pteriomorphia</taxon>
        <taxon>Mytilida</taxon>
        <taxon>Mytiloidea</taxon>
        <taxon>Mytilidae</taxon>
        <taxon>Mytilinae</taxon>
        <taxon>Mytilus</taxon>
    </lineage>
</organism>
<keyword evidence="14" id="KW-1185">Reference proteome</keyword>
<keyword evidence="3" id="KW-1003">Cell membrane</keyword>
<feature type="transmembrane region" description="Helical" evidence="12">
    <location>
        <begin position="153"/>
        <end position="173"/>
    </location>
</feature>
<feature type="region of interest" description="Disordered" evidence="11">
    <location>
        <begin position="409"/>
        <end position="486"/>
    </location>
</feature>
<evidence type="ECO:0000256" key="4">
    <source>
        <dbReference type="ARBA" id="ARBA00022692"/>
    </source>
</evidence>
<evidence type="ECO:0000256" key="8">
    <source>
        <dbReference type="ARBA" id="ARBA00023136"/>
    </source>
</evidence>
<evidence type="ECO:0000256" key="5">
    <source>
        <dbReference type="ARBA" id="ARBA00022882"/>
    </source>
</evidence>
<dbReference type="InterPro" id="IPR031846">
    <property type="entry name" value="Hvcn1"/>
</dbReference>
<dbReference type="OrthoDB" id="427456at2759"/>
<keyword evidence="5" id="KW-0851">Voltage-gated channel</keyword>
<keyword evidence="7" id="KW-0406">Ion transport</keyword>
<keyword evidence="4 12" id="KW-0812">Transmembrane</keyword>
<dbReference type="PANTHER" id="PTHR46480:SF1">
    <property type="entry name" value="VOLTAGE-GATED HYDROGEN CHANNEL 1"/>
    <property type="match status" value="1"/>
</dbReference>
<evidence type="ECO:0000256" key="11">
    <source>
        <dbReference type="SAM" id="MobiDB-lite"/>
    </source>
</evidence>
<comment type="subcellular location">
    <subcellularLocation>
        <location evidence="1">Cell membrane</location>
        <topology evidence="1">Multi-pass membrane protein</topology>
    </subcellularLocation>
</comment>
<evidence type="ECO:0008006" key="15">
    <source>
        <dbReference type="Google" id="ProtNLM"/>
    </source>
</evidence>
<feature type="transmembrane region" description="Helical" evidence="12">
    <location>
        <begin position="45"/>
        <end position="68"/>
    </location>
</feature>
<evidence type="ECO:0000313" key="14">
    <source>
        <dbReference type="Proteomes" id="UP000507470"/>
    </source>
</evidence>
<evidence type="ECO:0000256" key="7">
    <source>
        <dbReference type="ARBA" id="ARBA00023065"/>
    </source>
</evidence>
<evidence type="ECO:0000256" key="1">
    <source>
        <dbReference type="ARBA" id="ARBA00004651"/>
    </source>
</evidence>
<feature type="transmembrane region" description="Helical" evidence="12">
    <location>
        <begin position="122"/>
        <end position="141"/>
    </location>
</feature>
<feature type="compositionally biased region" description="Polar residues" evidence="11">
    <location>
        <begin position="412"/>
        <end position="432"/>
    </location>
</feature>
<dbReference type="EMBL" id="CACVKT020004265">
    <property type="protein sequence ID" value="CAC5388809.1"/>
    <property type="molecule type" value="Genomic_DNA"/>
</dbReference>
<dbReference type="PANTHER" id="PTHR46480">
    <property type="entry name" value="F20B24.22"/>
    <property type="match status" value="1"/>
</dbReference>
<sequence length="486" mass="54039">MAKQDRVSSSIPASGTDLQEKIIYLFFEETIQRCCRSLKTFIRGLYVECTIIALTVVDIFFITVELLIRAEVLQDPLESKSIDYLSSQSSNTTAQNDIDPGGGCRKCNFDTSLGAAYCVSHYISLVIALIFFIELLLRLVTGCTKMCKDFIQLIDGFTVFNLAAIEVLFTIFWEKTLCFHIAIEAITYIVALRLLRIPKACNVLKEDYSEKMDLEVHYLSKAKSKAEERSRELANTVQKQQKEIETLRKQLGSGSLYENDIIVHTRGTDDLDSSTISNGHVPSEASVTHSGHSGQSPKFVSTIKTDSHIVSMTTPPVPSRESKESNVSYAVIENNSNKLRRNESGENKAIYKNVCHVKSPSLEVKRTSSQVGSRISFESDIDTKNLIHRSKSTKSSKGEAIKRAIAMLENNKPPTETQPGGPSVSRTPSNKLSDLDNTKLQENDSGCVNGSFESDEEVVKRNLPVMSEYQGTRTYRSAEGVPLTDL</sequence>
<dbReference type="GO" id="GO:0030171">
    <property type="term" value="F:voltage-gated proton channel activity"/>
    <property type="evidence" value="ECO:0007669"/>
    <property type="project" value="InterPro"/>
</dbReference>
<keyword evidence="8 12" id="KW-0472">Membrane</keyword>
<evidence type="ECO:0000256" key="12">
    <source>
        <dbReference type="SAM" id="Phobius"/>
    </source>
</evidence>
<protein>
    <recommendedName>
        <fullName evidence="15">Hydrogen voltage-gated channel 1</fullName>
    </recommendedName>
</protein>
<evidence type="ECO:0000313" key="13">
    <source>
        <dbReference type="EMBL" id="CAC5388809.1"/>
    </source>
</evidence>
<keyword evidence="9" id="KW-0407">Ion channel</keyword>